<evidence type="ECO:0000313" key="2">
    <source>
        <dbReference type="Proteomes" id="UP001482520"/>
    </source>
</evidence>
<dbReference type="EMBL" id="JBEGDP010000025">
    <property type="protein sequence ID" value="MEQ7848956.1"/>
    <property type="molecule type" value="Genomic_DNA"/>
</dbReference>
<accession>A0ABV1P2I9</accession>
<comment type="caution">
    <text evidence="1">The sequence shown here is derived from an EMBL/GenBank/DDBJ whole genome shotgun (WGS) entry which is preliminary data.</text>
</comment>
<dbReference type="RefSeq" id="WP_162242262.1">
    <property type="nucleotide sequence ID" value="NZ_BAAAMM010000022.1"/>
</dbReference>
<name>A0ABV1P2I9_9ACTN</name>
<sequence length="51" mass="5865">MSDRDLERARQQRDLKTRHSQALARLMGERADLRGVNALADLVDDSLRWSA</sequence>
<dbReference type="Proteomes" id="UP001482520">
    <property type="component" value="Unassembled WGS sequence"/>
</dbReference>
<protein>
    <submittedName>
        <fullName evidence="1">Uncharacterized protein</fullName>
    </submittedName>
</protein>
<keyword evidence="2" id="KW-1185">Reference proteome</keyword>
<evidence type="ECO:0000313" key="1">
    <source>
        <dbReference type="EMBL" id="MEQ7848956.1"/>
    </source>
</evidence>
<organism evidence="1 2">
    <name type="scientific">Nocardioides kribbensis</name>
    <dbReference type="NCBI Taxonomy" id="305517"/>
    <lineage>
        <taxon>Bacteria</taxon>
        <taxon>Bacillati</taxon>
        <taxon>Actinomycetota</taxon>
        <taxon>Actinomycetes</taxon>
        <taxon>Propionibacteriales</taxon>
        <taxon>Nocardioidaceae</taxon>
        <taxon>Nocardioides</taxon>
    </lineage>
</organism>
<proteinExistence type="predicted"/>
<reference evidence="1 2" key="1">
    <citation type="submission" date="2024-02" db="EMBL/GenBank/DDBJ databases">
        <title>Full genome sequence of Nocardioides kribbensis.</title>
        <authorList>
            <person name="Poletto B.L."/>
            <person name="Silva G."/>
            <person name="Galante D."/>
            <person name="Campos K.R."/>
            <person name="Santos M.B.N."/>
            <person name="Sacchi C.T."/>
        </authorList>
    </citation>
    <scope>NUCLEOTIDE SEQUENCE [LARGE SCALE GENOMIC DNA]</scope>
    <source>
        <strain evidence="1 2">O4R</strain>
    </source>
</reference>
<gene>
    <name evidence="1" type="ORF">V6R90_16885</name>
</gene>